<dbReference type="InterPro" id="IPR037171">
    <property type="entry name" value="NagB/RpiA_transferase-like"/>
</dbReference>
<dbReference type="InterPro" id="IPR051054">
    <property type="entry name" value="SorC_transcr_regulators"/>
</dbReference>
<organism evidence="6 7">
    <name type="scientific">Pseudomonas quercus</name>
    <dbReference type="NCBI Taxonomy" id="2722792"/>
    <lineage>
        <taxon>Bacteria</taxon>
        <taxon>Pseudomonadati</taxon>
        <taxon>Pseudomonadota</taxon>
        <taxon>Gammaproteobacteria</taxon>
        <taxon>Pseudomonadales</taxon>
        <taxon>Pseudomonadaceae</taxon>
        <taxon>Pseudomonas</taxon>
    </lineage>
</organism>
<keyword evidence="4" id="KW-0804">Transcription</keyword>
<dbReference type="Pfam" id="PF04198">
    <property type="entry name" value="Sugar-bind"/>
    <property type="match status" value="1"/>
</dbReference>
<dbReference type="Gene3D" id="1.10.10.10">
    <property type="entry name" value="Winged helix-like DNA-binding domain superfamily/Winged helix DNA-binding domain"/>
    <property type="match status" value="1"/>
</dbReference>
<evidence type="ECO:0000256" key="1">
    <source>
        <dbReference type="ARBA" id="ARBA00010466"/>
    </source>
</evidence>
<reference evidence="6 7" key="1">
    <citation type="submission" date="2020-03" db="EMBL/GenBank/DDBJ databases">
        <authorList>
            <person name="Wang L."/>
            <person name="He N."/>
            <person name="Li Y."/>
            <person name="Fang Y."/>
            <person name="Zhang F."/>
        </authorList>
    </citation>
    <scope>NUCLEOTIDE SEQUENCE [LARGE SCALE GENOMIC DNA]</scope>
    <source>
        <strain evidence="7">hsmgli-8</strain>
    </source>
</reference>
<dbReference type="Gene3D" id="3.40.50.1360">
    <property type="match status" value="1"/>
</dbReference>
<comment type="similarity">
    <text evidence="1">Belongs to the SorC transcriptional regulatory family.</text>
</comment>
<gene>
    <name evidence="6" type="ORF">HBH25_10380</name>
</gene>
<dbReference type="InterPro" id="IPR007324">
    <property type="entry name" value="Sugar-bd_dom_put"/>
</dbReference>
<evidence type="ECO:0000313" key="7">
    <source>
        <dbReference type="Proteomes" id="UP000746535"/>
    </source>
</evidence>
<evidence type="ECO:0000313" key="6">
    <source>
        <dbReference type="EMBL" id="NJP01268.1"/>
    </source>
</evidence>
<dbReference type="PANTHER" id="PTHR34294:SF1">
    <property type="entry name" value="TRANSCRIPTIONAL REGULATOR LSRR"/>
    <property type="match status" value="1"/>
</dbReference>
<dbReference type="SUPFAM" id="SSF100950">
    <property type="entry name" value="NagB/RpiA/CoA transferase-like"/>
    <property type="match status" value="1"/>
</dbReference>
<keyword evidence="2" id="KW-0805">Transcription regulation</keyword>
<sequence>MPNETQREDLMVQVAKLFYDLEKNQSDIARETGLTRWQVSRLLREARDTGVVRIEIVARTTRLPSLEAELQRRYGLREALVVADDNDASALNTVTQAAARYLCNLQPAPELIGVSWGRTLTKMAQWLTPCWNEALNVVLLNGAISTHSVGEPSHNVAERFAQAARGRATLLPVPAILGNAHTREALEQDPIIAGVLRLGEQAPLACFSPGALSNRSVLLESGYVDEAMLKALAQRGAVGDIMGRFVDANGQVVMPELDARTLGLRPEALRDKAWSMAVCVGEAKHRVALACLRAGYVNVLATDAATARFLLEQPHD</sequence>
<accession>A0ABX0YGY9</accession>
<comment type="caution">
    <text evidence="6">The sequence shown here is derived from an EMBL/GenBank/DDBJ whole genome shotgun (WGS) entry which is preliminary data.</text>
</comment>
<dbReference type="Proteomes" id="UP000746535">
    <property type="component" value="Unassembled WGS sequence"/>
</dbReference>
<keyword evidence="7" id="KW-1185">Reference proteome</keyword>
<evidence type="ECO:0000256" key="4">
    <source>
        <dbReference type="ARBA" id="ARBA00023163"/>
    </source>
</evidence>
<feature type="domain" description="Sugar-binding" evidence="5">
    <location>
        <begin position="62"/>
        <end position="312"/>
    </location>
</feature>
<protein>
    <submittedName>
        <fullName evidence="6">Sugar-binding transcriptional regulator</fullName>
    </submittedName>
</protein>
<evidence type="ECO:0000256" key="2">
    <source>
        <dbReference type="ARBA" id="ARBA00023015"/>
    </source>
</evidence>
<dbReference type="EMBL" id="JAAVJI010000004">
    <property type="protein sequence ID" value="NJP01268.1"/>
    <property type="molecule type" value="Genomic_DNA"/>
</dbReference>
<evidence type="ECO:0000259" key="5">
    <source>
        <dbReference type="Pfam" id="PF04198"/>
    </source>
</evidence>
<name>A0ABX0YGY9_9PSED</name>
<proteinExistence type="inferred from homology"/>
<dbReference type="InterPro" id="IPR036388">
    <property type="entry name" value="WH-like_DNA-bd_sf"/>
</dbReference>
<keyword evidence="3" id="KW-0238">DNA-binding</keyword>
<evidence type="ECO:0000256" key="3">
    <source>
        <dbReference type="ARBA" id="ARBA00023125"/>
    </source>
</evidence>
<dbReference type="PANTHER" id="PTHR34294">
    <property type="entry name" value="TRANSCRIPTIONAL REGULATOR-RELATED"/>
    <property type="match status" value="1"/>
</dbReference>